<feature type="compositionally biased region" description="Low complexity" evidence="1">
    <location>
        <begin position="111"/>
        <end position="127"/>
    </location>
</feature>
<proteinExistence type="predicted"/>
<gene>
    <name evidence="2" type="ORF">TRICI_001935</name>
</gene>
<organism evidence="2 3">
    <name type="scientific">Trichomonascus ciferrii</name>
    <dbReference type="NCBI Taxonomy" id="44093"/>
    <lineage>
        <taxon>Eukaryota</taxon>
        <taxon>Fungi</taxon>
        <taxon>Dikarya</taxon>
        <taxon>Ascomycota</taxon>
        <taxon>Saccharomycotina</taxon>
        <taxon>Dipodascomycetes</taxon>
        <taxon>Dipodascales</taxon>
        <taxon>Trichomonascaceae</taxon>
        <taxon>Trichomonascus</taxon>
        <taxon>Trichomonascus ciferrii complex</taxon>
    </lineage>
</organism>
<dbReference type="OrthoDB" id="4307211at2759"/>
<dbReference type="AlphaFoldDB" id="A0A642V806"/>
<comment type="caution">
    <text evidence="2">The sequence shown here is derived from an EMBL/GenBank/DDBJ whole genome shotgun (WGS) entry which is preliminary data.</text>
</comment>
<evidence type="ECO:0000256" key="1">
    <source>
        <dbReference type="SAM" id="MobiDB-lite"/>
    </source>
</evidence>
<feature type="region of interest" description="Disordered" evidence="1">
    <location>
        <begin position="107"/>
        <end position="127"/>
    </location>
</feature>
<sequence>MKFWPRYVISKLVQFRTGYSLAGEWFKERGIQRDEGTPAIAENSKLSIYYPEMSQEGRRMKKLNKVSLPILLNTKEGLQALAEFITTGRKHDTAKIEVRQIIQSKSRQLEATQATSQQAKSSKSGSD</sequence>
<name>A0A642V806_9ASCO</name>
<dbReference type="VEuPathDB" id="FungiDB:TRICI_001935"/>
<dbReference type="Proteomes" id="UP000761534">
    <property type="component" value="Unassembled WGS sequence"/>
</dbReference>
<reference evidence="2" key="1">
    <citation type="journal article" date="2019" name="G3 (Bethesda)">
        <title>Genome Assemblies of Two Rare Opportunistic Yeast Pathogens: Diutina rugosa (syn. Candida rugosa) and Trichomonascus ciferrii (syn. Candida ciferrii).</title>
        <authorList>
            <person name="Mixao V."/>
            <person name="Saus E."/>
            <person name="Hansen A.P."/>
            <person name="Lass-Florl C."/>
            <person name="Gabaldon T."/>
        </authorList>
    </citation>
    <scope>NUCLEOTIDE SEQUENCE</scope>
    <source>
        <strain evidence="2">CBS 4856</strain>
    </source>
</reference>
<accession>A0A642V806</accession>
<evidence type="ECO:0000313" key="2">
    <source>
        <dbReference type="EMBL" id="KAA8915921.1"/>
    </source>
</evidence>
<dbReference type="EMBL" id="SWFS01000131">
    <property type="protein sequence ID" value="KAA8915921.1"/>
    <property type="molecule type" value="Genomic_DNA"/>
</dbReference>
<keyword evidence="3" id="KW-1185">Reference proteome</keyword>
<evidence type="ECO:0000313" key="3">
    <source>
        <dbReference type="Proteomes" id="UP000761534"/>
    </source>
</evidence>
<protein>
    <submittedName>
        <fullName evidence="2">Uncharacterized protein</fullName>
    </submittedName>
</protein>